<sequence>MCKNILSVALLFSWFIVSGTAIAEVSKCELDNAKLRAMPVIEVELIRSDDTRKIVTAKLANNNATRAAGFQRVCESTIKAMPILFVFNHAVTPQFHMHNVVAPIDIAFIDGTGAIDSLHAMTPYVLASKKRPLYGPTGPVVAAFEVHKGFYEDNNIDLQSRIVWRDKIVDE</sequence>
<gene>
    <name evidence="2" type="ORF">DFR28_104132</name>
</gene>
<evidence type="ECO:0000313" key="3">
    <source>
        <dbReference type="Proteomes" id="UP000253083"/>
    </source>
</evidence>
<dbReference type="InParanoid" id="A0A395JMT1"/>
<accession>A0A395JMT1</accession>
<dbReference type="InterPro" id="IPR003795">
    <property type="entry name" value="DUF192"/>
</dbReference>
<dbReference type="Pfam" id="PF02643">
    <property type="entry name" value="DUF192"/>
    <property type="match status" value="1"/>
</dbReference>
<protein>
    <submittedName>
        <fullName evidence="2">Uncharacterized membrane protein (UPF0127 family)</fullName>
    </submittedName>
</protein>
<evidence type="ECO:0000313" key="2">
    <source>
        <dbReference type="EMBL" id="RBP49204.1"/>
    </source>
</evidence>
<dbReference type="RefSeq" id="WP_113955069.1">
    <property type="nucleotide sequence ID" value="NZ_QNRT01000004.1"/>
</dbReference>
<proteinExistence type="predicted"/>
<dbReference type="PANTHER" id="PTHR37953">
    <property type="entry name" value="UPF0127 PROTEIN MJ1496"/>
    <property type="match status" value="1"/>
</dbReference>
<dbReference type="Gene3D" id="2.60.120.1140">
    <property type="entry name" value="Protein of unknown function DUF192"/>
    <property type="match status" value="1"/>
</dbReference>
<keyword evidence="3" id="KW-1185">Reference proteome</keyword>
<feature type="signal peptide" evidence="1">
    <location>
        <begin position="1"/>
        <end position="23"/>
    </location>
</feature>
<dbReference type="InterPro" id="IPR038695">
    <property type="entry name" value="Saro_0823-like_sf"/>
</dbReference>
<feature type="chain" id="PRO_5017317247" evidence="1">
    <location>
        <begin position="24"/>
        <end position="171"/>
    </location>
</feature>
<name>A0A395JMT1_9GAMM</name>
<organism evidence="2 3">
    <name type="scientific">Arenicella xantha</name>
    <dbReference type="NCBI Taxonomy" id="644221"/>
    <lineage>
        <taxon>Bacteria</taxon>
        <taxon>Pseudomonadati</taxon>
        <taxon>Pseudomonadota</taxon>
        <taxon>Gammaproteobacteria</taxon>
        <taxon>Arenicellales</taxon>
        <taxon>Arenicellaceae</taxon>
        <taxon>Arenicella</taxon>
    </lineage>
</organism>
<keyword evidence="1" id="KW-0732">Signal</keyword>
<dbReference type="AlphaFoldDB" id="A0A395JMT1"/>
<evidence type="ECO:0000256" key="1">
    <source>
        <dbReference type="SAM" id="SignalP"/>
    </source>
</evidence>
<comment type="caution">
    <text evidence="2">The sequence shown here is derived from an EMBL/GenBank/DDBJ whole genome shotgun (WGS) entry which is preliminary data.</text>
</comment>
<dbReference type="EMBL" id="QNRT01000004">
    <property type="protein sequence ID" value="RBP49204.1"/>
    <property type="molecule type" value="Genomic_DNA"/>
</dbReference>
<dbReference type="PANTHER" id="PTHR37953:SF1">
    <property type="entry name" value="UPF0127 PROTEIN MJ1496"/>
    <property type="match status" value="1"/>
</dbReference>
<reference evidence="2 3" key="1">
    <citation type="submission" date="2018-06" db="EMBL/GenBank/DDBJ databases">
        <title>Genomic Encyclopedia of Type Strains, Phase IV (KMG-IV): sequencing the most valuable type-strain genomes for metagenomic binning, comparative biology and taxonomic classification.</title>
        <authorList>
            <person name="Goeker M."/>
        </authorList>
    </citation>
    <scope>NUCLEOTIDE SEQUENCE [LARGE SCALE GENOMIC DNA]</scope>
    <source>
        <strain evidence="2 3">DSM 24032</strain>
    </source>
</reference>
<dbReference type="Proteomes" id="UP000253083">
    <property type="component" value="Unassembled WGS sequence"/>
</dbReference>
<dbReference type="OrthoDB" id="5796728at2"/>